<keyword evidence="7" id="KW-0670">Pyruvate</keyword>
<dbReference type="InterPro" id="IPR012001">
    <property type="entry name" value="Thiamin_PyroP_enz_TPP-bd_dom"/>
</dbReference>
<dbReference type="Gene3D" id="3.40.50.970">
    <property type="match status" value="2"/>
</dbReference>
<evidence type="ECO:0000256" key="1">
    <source>
        <dbReference type="ARBA" id="ARBA00007812"/>
    </source>
</evidence>
<feature type="domain" description="Thiamine pyrophosphate enzyme central" evidence="4">
    <location>
        <begin position="192"/>
        <end position="320"/>
    </location>
</feature>
<dbReference type="Proteomes" id="UP000240322">
    <property type="component" value="Unassembled WGS sequence"/>
</dbReference>
<evidence type="ECO:0000313" key="8">
    <source>
        <dbReference type="Proteomes" id="UP000240322"/>
    </source>
</evidence>
<feature type="domain" description="Thiamine pyrophosphate enzyme TPP-binding" evidence="5">
    <location>
        <begin position="382"/>
        <end position="528"/>
    </location>
</feature>
<name>A0A2R6AXW3_9ARCH</name>
<dbReference type="Pfam" id="PF02775">
    <property type="entry name" value="TPP_enzyme_C"/>
    <property type="match status" value="1"/>
</dbReference>
<dbReference type="FunFam" id="3.40.50.1220:FF:000013">
    <property type="entry name" value="Pyruvate dehydrogenase [ubiquinone]"/>
    <property type="match status" value="1"/>
</dbReference>
<evidence type="ECO:0000313" key="7">
    <source>
        <dbReference type="EMBL" id="PSN91235.1"/>
    </source>
</evidence>
<dbReference type="SUPFAM" id="SSF52518">
    <property type="entry name" value="Thiamin diphosphate-binding fold (THDP-binding)"/>
    <property type="match status" value="2"/>
</dbReference>
<dbReference type="InterPro" id="IPR029035">
    <property type="entry name" value="DHS-like_NAD/FAD-binding_dom"/>
</dbReference>
<evidence type="ECO:0000259" key="6">
    <source>
        <dbReference type="Pfam" id="PF02776"/>
    </source>
</evidence>
<dbReference type="EMBL" id="NEXE01000031">
    <property type="protein sequence ID" value="PSN91235.1"/>
    <property type="molecule type" value="Genomic_DNA"/>
</dbReference>
<comment type="caution">
    <text evidence="7">The sequence shown here is derived from an EMBL/GenBank/DDBJ whole genome shotgun (WGS) entry which is preliminary data.</text>
</comment>
<evidence type="ECO:0000259" key="4">
    <source>
        <dbReference type="Pfam" id="PF00205"/>
    </source>
</evidence>
<dbReference type="PANTHER" id="PTHR42981">
    <property type="entry name" value="PYRUVATE DEHYDROGENASE [UBIQUINONE]"/>
    <property type="match status" value="1"/>
</dbReference>
<dbReference type="AlphaFoldDB" id="A0A2R6AXW3"/>
<dbReference type="SUPFAM" id="SSF52467">
    <property type="entry name" value="DHS-like NAD/FAD-binding domain"/>
    <property type="match status" value="1"/>
</dbReference>
<dbReference type="Gene3D" id="3.40.50.1220">
    <property type="entry name" value="TPP-binding domain"/>
    <property type="match status" value="1"/>
</dbReference>
<dbReference type="Pfam" id="PF02776">
    <property type="entry name" value="TPP_enzyme_N"/>
    <property type="match status" value="1"/>
</dbReference>
<dbReference type="CDD" id="cd02014">
    <property type="entry name" value="TPP_POX"/>
    <property type="match status" value="1"/>
</dbReference>
<dbReference type="NCBIfam" id="NF006591">
    <property type="entry name" value="PRK09124.1"/>
    <property type="match status" value="1"/>
</dbReference>
<dbReference type="PROSITE" id="PS00187">
    <property type="entry name" value="TPP_ENZYMES"/>
    <property type="match status" value="1"/>
</dbReference>
<evidence type="ECO:0000259" key="5">
    <source>
        <dbReference type="Pfam" id="PF02775"/>
    </source>
</evidence>
<comment type="similarity">
    <text evidence="1 3">Belongs to the TPP enzyme family.</text>
</comment>
<dbReference type="GO" id="GO:0044272">
    <property type="term" value="P:sulfur compound biosynthetic process"/>
    <property type="evidence" value="ECO:0007669"/>
    <property type="project" value="UniProtKB-ARBA"/>
</dbReference>
<organism evidence="7 8">
    <name type="scientific">Candidatus Marsarchaeota G2 archaeon OSP_D</name>
    <dbReference type="NCBI Taxonomy" id="1978157"/>
    <lineage>
        <taxon>Archaea</taxon>
        <taxon>Candidatus Marsarchaeota</taxon>
        <taxon>Candidatus Marsarchaeota group 2</taxon>
    </lineage>
</organism>
<proteinExistence type="inferred from homology"/>
<dbReference type="InterPro" id="IPR012000">
    <property type="entry name" value="Thiamin_PyroP_enz_cen_dom"/>
</dbReference>
<sequence>MSLKSKVADVIVDYLVASGVKCVYGIAGDSLNAFTENFRRRTDIMWVNTRHEEAAAFAAGAEAQLTGRLSACAGSCGPGNLHLINGLYDANRSRSPVVAIASQIPSSEIGTNYFQETHPEYLFRDCSVYCGVVSEPGQVGSIMSIAIQSSIGRRGVSVVVVPGDVAWAEAEATGPLDFSDANPVVTPPAEDVRRAAELLNAAGRVTIFAGAGCSGAHQELVSVAAKLKAPIVHTLRGKEYVEYDNPFDVGLTGLLGFSSGYYAMMDSDVLLILGADFPYRQFYPARAKIVQVDVRREQIGRRVRVDVGVVGDVKAFLHALIPLVSDKEDDKHLQASLEHYRNARESLDKHASIGDGKAPVRPQYLVKLVDQLASDDAIITCDVGTPTLWAARYIRMNGKRRLLGSFSHGSMANALPQAIGAQLSYPNRQVVSLSGDGGLSMLLGELLTLVQHDLPVKVIVFNNSALSYVELEMKAEGLLPYGTELKNPNFASVAQSIGIAGIRVEEPTNLRQALIDTLNSKGPALLDVVVNRNELVTPPKLTWKELTGFGLYLIKAVLNGQGNEVIDLAKSNLFDTKF</sequence>
<dbReference type="InterPro" id="IPR047212">
    <property type="entry name" value="TPP_POXB-like"/>
</dbReference>
<evidence type="ECO:0000256" key="3">
    <source>
        <dbReference type="RuleBase" id="RU362132"/>
    </source>
</evidence>
<reference evidence="7 8" key="1">
    <citation type="submission" date="2017-04" db="EMBL/GenBank/DDBJ databases">
        <title>Novel microbial lineages endemic to geothermal iron-oxide mats fill important gaps in the evolutionary history of Archaea.</title>
        <authorList>
            <person name="Jay Z.J."/>
            <person name="Beam J.P."/>
            <person name="Dlakic M."/>
            <person name="Rusch D.B."/>
            <person name="Kozubal M.A."/>
            <person name="Inskeep W.P."/>
        </authorList>
    </citation>
    <scope>NUCLEOTIDE SEQUENCE [LARGE SCALE GENOMIC DNA]</scope>
    <source>
        <strain evidence="7">OSP_D</strain>
    </source>
</reference>
<dbReference type="PANTHER" id="PTHR42981:SF2">
    <property type="entry name" value="PYRUVATE DEHYDROGENASE [UBIQUINONE]"/>
    <property type="match status" value="1"/>
</dbReference>
<dbReference type="Pfam" id="PF00205">
    <property type="entry name" value="TPP_enzyme_M"/>
    <property type="match status" value="1"/>
</dbReference>
<dbReference type="GO" id="GO:0030976">
    <property type="term" value="F:thiamine pyrophosphate binding"/>
    <property type="evidence" value="ECO:0007669"/>
    <property type="project" value="InterPro"/>
</dbReference>
<dbReference type="GO" id="GO:0003824">
    <property type="term" value="F:catalytic activity"/>
    <property type="evidence" value="ECO:0007669"/>
    <property type="project" value="InterPro"/>
</dbReference>
<evidence type="ECO:0000256" key="2">
    <source>
        <dbReference type="ARBA" id="ARBA00023052"/>
    </source>
</evidence>
<dbReference type="InterPro" id="IPR000399">
    <property type="entry name" value="TPP-bd_CS"/>
</dbReference>
<accession>A0A2R6AXW3</accession>
<protein>
    <submittedName>
        <fullName evidence="7">Pyruvate oxidase</fullName>
    </submittedName>
</protein>
<dbReference type="InterPro" id="IPR029061">
    <property type="entry name" value="THDP-binding"/>
</dbReference>
<dbReference type="InterPro" id="IPR047211">
    <property type="entry name" value="POXB-like"/>
</dbReference>
<dbReference type="GO" id="GO:0000287">
    <property type="term" value="F:magnesium ion binding"/>
    <property type="evidence" value="ECO:0007669"/>
    <property type="project" value="InterPro"/>
</dbReference>
<gene>
    <name evidence="7" type="ORF">B9Q03_04725</name>
</gene>
<dbReference type="InterPro" id="IPR011766">
    <property type="entry name" value="TPP_enzyme_TPP-bd"/>
</dbReference>
<dbReference type="GO" id="GO:0006082">
    <property type="term" value="P:organic acid metabolic process"/>
    <property type="evidence" value="ECO:0007669"/>
    <property type="project" value="UniProtKB-ARBA"/>
</dbReference>
<feature type="domain" description="Thiamine pyrophosphate enzyme N-terminal TPP-binding" evidence="6">
    <location>
        <begin position="6"/>
        <end position="116"/>
    </location>
</feature>
<keyword evidence="2 3" id="KW-0786">Thiamine pyrophosphate</keyword>